<dbReference type="STRING" id="1173027.Mic7113_4910"/>
<dbReference type="AlphaFoldDB" id="K9WM39"/>
<dbReference type="Pfam" id="PF02771">
    <property type="entry name" value="Acyl-CoA_dh_N"/>
    <property type="match status" value="1"/>
</dbReference>
<dbReference type="InterPro" id="IPR013786">
    <property type="entry name" value="AcylCoA_DH/ox_N"/>
</dbReference>
<proteinExistence type="predicted"/>
<dbReference type="KEGG" id="mic:Mic7113_4910"/>
<evidence type="ECO:0000313" key="5">
    <source>
        <dbReference type="Proteomes" id="UP000010471"/>
    </source>
</evidence>
<gene>
    <name evidence="4" type="ORF">Mic7113_4910</name>
</gene>
<dbReference type="PANTHER" id="PTHR43884">
    <property type="entry name" value="ACYL-COA DEHYDROGENASE"/>
    <property type="match status" value="1"/>
</dbReference>
<evidence type="ECO:0000313" key="4">
    <source>
        <dbReference type="EMBL" id="AFZ20572.1"/>
    </source>
</evidence>
<dbReference type="RefSeq" id="WP_015184707.1">
    <property type="nucleotide sequence ID" value="NC_019738.1"/>
</dbReference>
<feature type="domain" description="Acyl-CoA dehydrogenase C-terminal" evidence="3">
    <location>
        <begin position="235"/>
        <end position="360"/>
    </location>
</feature>
<dbReference type="InterPro" id="IPR037069">
    <property type="entry name" value="AcylCoA_DH/ox_N_sf"/>
</dbReference>
<dbReference type="InterPro" id="IPR046373">
    <property type="entry name" value="Acyl-CoA_Oxase/DH_mid-dom_sf"/>
</dbReference>
<dbReference type="Gene3D" id="2.40.110.10">
    <property type="entry name" value="Butyryl-CoA Dehydrogenase, subunit A, domain 2"/>
    <property type="match status" value="1"/>
</dbReference>
<dbReference type="InterPro" id="IPR009100">
    <property type="entry name" value="AcylCoA_DH/oxidase_NM_dom_sf"/>
</dbReference>
<dbReference type="Gene3D" id="1.20.140.10">
    <property type="entry name" value="Butyryl-CoA Dehydrogenase, subunit A, domain 3"/>
    <property type="match status" value="1"/>
</dbReference>
<accession>K9WM39</accession>
<dbReference type="GO" id="GO:0050660">
    <property type="term" value="F:flavin adenine dinucleotide binding"/>
    <property type="evidence" value="ECO:0007669"/>
    <property type="project" value="InterPro"/>
</dbReference>
<dbReference type="PANTHER" id="PTHR43884:SF12">
    <property type="entry name" value="ISOVALERYL-COA DEHYDROGENASE, MITOCHONDRIAL-RELATED"/>
    <property type="match status" value="1"/>
</dbReference>
<evidence type="ECO:0000259" key="2">
    <source>
        <dbReference type="Pfam" id="PF02771"/>
    </source>
</evidence>
<keyword evidence="5" id="KW-1185">Reference proteome</keyword>
<dbReference type="Gene3D" id="1.10.540.10">
    <property type="entry name" value="Acyl-CoA dehydrogenase/oxidase, N-terminal domain"/>
    <property type="match status" value="1"/>
</dbReference>
<dbReference type="OrthoDB" id="571684at2"/>
<dbReference type="Proteomes" id="UP000010471">
    <property type="component" value="Chromosome"/>
</dbReference>
<dbReference type="PIRSF" id="PIRSF016578">
    <property type="entry name" value="HsaA"/>
    <property type="match status" value="1"/>
</dbReference>
<sequence length="386" mass="43455">MLLNVRKPPTYLDIAVSLSQELAQAAEKRDAQAEISEDEIEQLRESGLLELLVPQEYGGTGATWIDALKIVYELSKTEGSIGQLYGNHLNLTVLSHLSGTPQQKEKYYRYTAQNHGLWASAIDTWDTRLSLIPEGDRFRLNGVKRFDSLLAAADLRVFSAWQEGVQQPFFCIIPKARLGVTSNWDKMGQERGNSGTFTFHNVLIEKDEILAPHHLPNTAFATFTGIIAQLTKTYVELGIGQGALQAIEQETLSQPKHTSAVDSVALDPYTLGDYGDVWIELKTAIRLADDVAQYLQVSWEKGFQLTHEERQDLANAVFSAEVYATRVGLMITNRMFELMGNSSTVSNRRFDRYWQNLRTFGGVSMPWHGVPQTWTLTHFPRQQTPC</sequence>
<protein>
    <submittedName>
        <fullName evidence="4">Acyl-CoA dehydrogenase</fullName>
        <ecNumber evidence="4">1.14.13.-</ecNumber>
    </submittedName>
</protein>
<name>K9WM39_9CYAN</name>
<evidence type="ECO:0000259" key="3">
    <source>
        <dbReference type="Pfam" id="PF08028"/>
    </source>
</evidence>
<dbReference type="InterPro" id="IPR036250">
    <property type="entry name" value="AcylCo_DH-like_C"/>
</dbReference>
<dbReference type="EMBL" id="CP003630">
    <property type="protein sequence ID" value="AFZ20572.1"/>
    <property type="molecule type" value="Genomic_DNA"/>
</dbReference>
<dbReference type="SUPFAM" id="SSF47203">
    <property type="entry name" value="Acyl-CoA dehydrogenase C-terminal domain-like"/>
    <property type="match status" value="1"/>
</dbReference>
<dbReference type="Pfam" id="PF08028">
    <property type="entry name" value="Acyl-CoA_dh_2"/>
    <property type="match status" value="1"/>
</dbReference>
<organism evidence="4 5">
    <name type="scientific">Allocoleopsis franciscana PCC 7113</name>
    <dbReference type="NCBI Taxonomy" id="1173027"/>
    <lineage>
        <taxon>Bacteria</taxon>
        <taxon>Bacillati</taxon>
        <taxon>Cyanobacteriota</taxon>
        <taxon>Cyanophyceae</taxon>
        <taxon>Coleofasciculales</taxon>
        <taxon>Coleofasciculaceae</taxon>
        <taxon>Allocoleopsis</taxon>
        <taxon>Allocoleopsis franciscana</taxon>
    </lineage>
</organism>
<dbReference type="SUPFAM" id="SSF56645">
    <property type="entry name" value="Acyl-CoA dehydrogenase NM domain-like"/>
    <property type="match status" value="1"/>
</dbReference>
<dbReference type="GO" id="GO:0006552">
    <property type="term" value="P:L-leucine catabolic process"/>
    <property type="evidence" value="ECO:0007669"/>
    <property type="project" value="TreeGrafter"/>
</dbReference>
<feature type="domain" description="Acyl-CoA dehydrogenase/oxidase N-terminal" evidence="2">
    <location>
        <begin position="19"/>
        <end position="112"/>
    </location>
</feature>
<dbReference type="GO" id="GO:0008470">
    <property type="term" value="F:3-methylbutanoyl-CoA dehydrogenase activity"/>
    <property type="evidence" value="ECO:0007669"/>
    <property type="project" value="TreeGrafter"/>
</dbReference>
<dbReference type="HOGENOM" id="CLU_018204_10_0_3"/>
<evidence type="ECO:0000256" key="1">
    <source>
        <dbReference type="ARBA" id="ARBA00023002"/>
    </source>
</evidence>
<keyword evidence="1 4" id="KW-0560">Oxidoreductase</keyword>
<dbReference type="eggNOG" id="COG1960">
    <property type="taxonomic scope" value="Bacteria"/>
</dbReference>
<dbReference type="InterPro" id="IPR013107">
    <property type="entry name" value="Acyl-CoA_DH_C"/>
</dbReference>
<dbReference type="EC" id="1.14.13.-" evidence="4"/>
<reference evidence="4 5" key="1">
    <citation type="submission" date="2012-06" db="EMBL/GenBank/DDBJ databases">
        <title>Finished chromosome of genome of Microcoleus sp. PCC 7113.</title>
        <authorList>
            <consortium name="US DOE Joint Genome Institute"/>
            <person name="Gugger M."/>
            <person name="Coursin T."/>
            <person name="Rippka R."/>
            <person name="Tandeau De Marsac N."/>
            <person name="Huntemann M."/>
            <person name="Wei C.-L."/>
            <person name="Han J."/>
            <person name="Detter J.C."/>
            <person name="Han C."/>
            <person name="Tapia R."/>
            <person name="Chen A."/>
            <person name="Kyrpides N."/>
            <person name="Mavromatis K."/>
            <person name="Markowitz V."/>
            <person name="Szeto E."/>
            <person name="Ivanova N."/>
            <person name="Pagani I."/>
            <person name="Pati A."/>
            <person name="Goodwin L."/>
            <person name="Nordberg H.P."/>
            <person name="Cantor M.N."/>
            <person name="Hua S.X."/>
            <person name="Woyke T."/>
            <person name="Kerfeld C.A."/>
        </authorList>
    </citation>
    <scope>NUCLEOTIDE SEQUENCE [LARGE SCALE GENOMIC DNA]</scope>
    <source>
        <strain evidence="4 5">PCC 7113</strain>
    </source>
</reference>